<dbReference type="OrthoDB" id="9814032at2"/>
<dbReference type="EMBL" id="AP017378">
    <property type="protein sequence ID" value="BBD09948.1"/>
    <property type="molecule type" value="Genomic_DNA"/>
</dbReference>
<dbReference type="Gene3D" id="1.20.1600.10">
    <property type="entry name" value="Outer membrane efflux proteins (OEP)"/>
    <property type="match status" value="1"/>
</dbReference>
<accession>A0A2Z6B3D0</accession>
<dbReference type="AlphaFoldDB" id="A0A2Z6B3D0"/>
<keyword evidence="8" id="KW-0732">Signal</keyword>
<feature type="signal peptide" evidence="8">
    <location>
        <begin position="1"/>
        <end position="26"/>
    </location>
</feature>
<evidence type="ECO:0000313" key="10">
    <source>
        <dbReference type="Proteomes" id="UP000269883"/>
    </source>
</evidence>
<dbReference type="InterPro" id="IPR051906">
    <property type="entry name" value="TolC-like"/>
</dbReference>
<dbReference type="PANTHER" id="PTHR30026">
    <property type="entry name" value="OUTER MEMBRANE PROTEIN TOLC"/>
    <property type="match status" value="1"/>
</dbReference>
<dbReference type="InterPro" id="IPR003423">
    <property type="entry name" value="OMP_efflux"/>
</dbReference>
<dbReference type="Pfam" id="PF02321">
    <property type="entry name" value="OEP"/>
    <property type="match status" value="2"/>
</dbReference>
<keyword evidence="4" id="KW-1134">Transmembrane beta strand</keyword>
<name>A0A2Z6B3D0_9BACT</name>
<keyword evidence="6" id="KW-0472">Membrane</keyword>
<evidence type="ECO:0000256" key="4">
    <source>
        <dbReference type="ARBA" id="ARBA00022452"/>
    </source>
</evidence>
<dbReference type="GO" id="GO:0009279">
    <property type="term" value="C:cell outer membrane"/>
    <property type="evidence" value="ECO:0007669"/>
    <property type="project" value="UniProtKB-SubCell"/>
</dbReference>
<organism evidence="9 10">
    <name type="scientific">Desulfovibrio ferrophilus</name>
    <dbReference type="NCBI Taxonomy" id="241368"/>
    <lineage>
        <taxon>Bacteria</taxon>
        <taxon>Pseudomonadati</taxon>
        <taxon>Thermodesulfobacteriota</taxon>
        <taxon>Desulfovibrionia</taxon>
        <taxon>Desulfovibrionales</taxon>
        <taxon>Desulfovibrionaceae</taxon>
        <taxon>Desulfovibrio</taxon>
    </lineage>
</organism>
<evidence type="ECO:0000256" key="6">
    <source>
        <dbReference type="ARBA" id="ARBA00023136"/>
    </source>
</evidence>
<dbReference type="Proteomes" id="UP000269883">
    <property type="component" value="Chromosome"/>
</dbReference>
<keyword evidence="10" id="KW-1185">Reference proteome</keyword>
<evidence type="ECO:0000256" key="2">
    <source>
        <dbReference type="ARBA" id="ARBA00007613"/>
    </source>
</evidence>
<reference evidence="9 10" key="1">
    <citation type="journal article" date="2018" name="Sci. Adv.">
        <title>Multi-heme cytochromes provide a pathway for survival in energy-limited environments.</title>
        <authorList>
            <person name="Deng X."/>
            <person name="Dohmae N."/>
            <person name="Nealson K.H."/>
            <person name="Hashimoto K."/>
            <person name="Okamoto A."/>
        </authorList>
    </citation>
    <scope>NUCLEOTIDE SEQUENCE [LARGE SCALE GENOMIC DNA]</scope>
    <source>
        <strain evidence="9 10">IS5</strain>
    </source>
</reference>
<keyword evidence="3" id="KW-0813">Transport</keyword>
<gene>
    <name evidence="9" type="ORF">DFE_3222</name>
</gene>
<evidence type="ECO:0000256" key="7">
    <source>
        <dbReference type="ARBA" id="ARBA00023237"/>
    </source>
</evidence>
<evidence type="ECO:0000256" key="1">
    <source>
        <dbReference type="ARBA" id="ARBA00004442"/>
    </source>
</evidence>
<dbReference type="KEGG" id="dfl:DFE_3222"/>
<keyword evidence="7" id="KW-0998">Cell outer membrane</keyword>
<comment type="similarity">
    <text evidence="2">Belongs to the outer membrane factor (OMF) (TC 1.B.17) family.</text>
</comment>
<evidence type="ECO:0000256" key="3">
    <source>
        <dbReference type="ARBA" id="ARBA00022448"/>
    </source>
</evidence>
<dbReference type="PANTHER" id="PTHR30026:SF20">
    <property type="entry name" value="OUTER MEMBRANE PROTEIN TOLC"/>
    <property type="match status" value="1"/>
</dbReference>
<dbReference type="SUPFAM" id="SSF56954">
    <property type="entry name" value="Outer membrane efflux proteins (OEP)"/>
    <property type="match status" value="1"/>
</dbReference>
<dbReference type="GO" id="GO:0015562">
    <property type="term" value="F:efflux transmembrane transporter activity"/>
    <property type="evidence" value="ECO:0007669"/>
    <property type="project" value="InterPro"/>
</dbReference>
<evidence type="ECO:0000313" key="9">
    <source>
        <dbReference type="EMBL" id="BBD09948.1"/>
    </source>
</evidence>
<comment type="subcellular location">
    <subcellularLocation>
        <location evidence="1">Cell outer membrane</location>
    </subcellularLocation>
</comment>
<evidence type="ECO:0000256" key="5">
    <source>
        <dbReference type="ARBA" id="ARBA00022692"/>
    </source>
</evidence>
<feature type="chain" id="PRO_5016280705" evidence="8">
    <location>
        <begin position="27"/>
        <end position="441"/>
    </location>
</feature>
<protein>
    <submittedName>
        <fullName evidence="9">Outer membrane efflux protein</fullName>
    </submittedName>
</protein>
<evidence type="ECO:0000256" key="8">
    <source>
        <dbReference type="SAM" id="SignalP"/>
    </source>
</evidence>
<sequence>MKMKKATTLFALVAVLVFGAASLAQAATLYNMQQAVEQALDANPTMLAARHDLLGAEAGRKSARGSFLPSATVSYGYTRYDHDQPTRDNPTRDQDVWAAAFNVHQDLFTGWRILSTYQRAQLSEENAAAQVFNTELSLVNTVQENFLGLLKAREDVRSAQDSVTRLREQLKVTQAFYDVGLQPRLDVLQAEVDLATAQDTLLTAENTVATQIVRLNTLLGLAHDADVDYEGVLAYQPFTLAVDEALARAYKDRPDLLIAKRSVEIAVKDKKITDSAFYPQVGADFDWSSYGDDPNASGDNYADTEYSEWTVGVSASWTFWQWGKTYYASEQAKQNVSSLLQSADNTRNEATYAVKANILAIGNAKESIRVNKKAVEAAQESYRMAVARYQAQVGTNTDVLDAQSRLTSAEAALTAALANYEIALSRLFVSIGEKNTALTSR</sequence>
<dbReference type="RefSeq" id="WP_126380942.1">
    <property type="nucleotide sequence ID" value="NZ_AP017378.1"/>
</dbReference>
<dbReference type="GO" id="GO:1990281">
    <property type="term" value="C:efflux pump complex"/>
    <property type="evidence" value="ECO:0007669"/>
    <property type="project" value="TreeGrafter"/>
</dbReference>
<keyword evidence="5" id="KW-0812">Transmembrane</keyword>
<dbReference type="GO" id="GO:0015288">
    <property type="term" value="F:porin activity"/>
    <property type="evidence" value="ECO:0007669"/>
    <property type="project" value="TreeGrafter"/>
</dbReference>
<proteinExistence type="inferred from homology"/>